<feature type="region of interest" description="Disordered" evidence="1">
    <location>
        <begin position="14"/>
        <end position="71"/>
    </location>
</feature>
<protein>
    <submittedName>
        <fullName evidence="2">Uncharacterized protein</fullName>
    </submittedName>
</protein>
<proteinExistence type="predicted"/>
<dbReference type="Proteomes" id="UP000276834">
    <property type="component" value="Unassembled WGS sequence"/>
</dbReference>
<accession>A0A3L8SFJ0</accession>
<sequence length="135" mass="14526">GAAAIAPGSFRHLFGQTALGTRRARAPDGRKAPRRRRGRAARRRGADGGGGLRRARLGRSRIRRHPHERGEVLAPCPAAAWAGPRAGSPARGGGLLLRFRSASASGRGVGPERCGWLHSCLMKRRRQRITRATIS</sequence>
<evidence type="ECO:0000256" key="1">
    <source>
        <dbReference type="SAM" id="MobiDB-lite"/>
    </source>
</evidence>
<dbReference type="EMBL" id="QUSF01000023">
    <property type="protein sequence ID" value="RLW01218.1"/>
    <property type="molecule type" value="Genomic_DNA"/>
</dbReference>
<reference evidence="2 3" key="1">
    <citation type="journal article" date="2018" name="Proc. R. Soc. B">
        <title>A non-coding region near Follistatin controls head colour polymorphism in the Gouldian finch.</title>
        <authorList>
            <person name="Toomey M.B."/>
            <person name="Marques C.I."/>
            <person name="Andrade P."/>
            <person name="Araujo P.M."/>
            <person name="Sabatino S."/>
            <person name="Gazda M.A."/>
            <person name="Afonso S."/>
            <person name="Lopes R.J."/>
            <person name="Corbo J.C."/>
            <person name="Carneiro M."/>
        </authorList>
    </citation>
    <scope>NUCLEOTIDE SEQUENCE [LARGE SCALE GENOMIC DNA]</scope>
    <source>
        <strain evidence="2">Red01</strain>
        <tissue evidence="2">Muscle</tissue>
    </source>
</reference>
<feature type="compositionally biased region" description="Basic residues" evidence="1">
    <location>
        <begin position="53"/>
        <end position="67"/>
    </location>
</feature>
<dbReference type="AlphaFoldDB" id="A0A3L8SFJ0"/>
<gene>
    <name evidence="2" type="ORF">DV515_00008184</name>
</gene>
<name>A0A3L8SFJ0_CHLGU</name>
<feature type="compositionally biased region" description="Basic residues" evidence="1">
    <location>
        <begin position="32"/>
        <end position="43"/>
    </location>
</feature>
<evidence type="ECO:0000313" key="3">
    <source>
        <dbReference type="Proteomes" id="UP000276834"/>
    </source>
</evidence>
<keyword evidence="3" id="KW-1185">Reference proteome</keyword>
<organism evidence="2 3">
    <name type="scientific">Chloebia gouldiae</name>
    <name type="common">Gouldian finch</name>
    <name type="synonym">Erythrura gouldiae</name>
    <dbReference type="NCBI Taxonomy" id="44316"/>
    <lineage>
        <taxon>Eukaryota</taxon>
        <taxon>Metazoa</taxon>
        <taxon>Chordata</taxon>
        <taxon>Craniata</taxon>
        <taxon>Vertebrata</taxon>
        <taxon>Euteleostomi</taxon>
        <taxon>Archelosauria</taxon>
        <taxon>Archosauria</taxon>
        <taxon>Dinosauria</taxon>
        <taxon>Saurischia</taxon>
        <taxon>Theropoda</taxon>
        <taxon>Coelurosauria</taxon>
        <taxon>Aves</taxon>
        <taxon>Neognathae</taxon>
        <taxon>Neoaves</taxon>
        <taxon>Telluraves</taxon>
        <taxon>Australaves</taxon>
        <taxon>Passeriformes</taxon>
        <taxon>Passeroidea</taxon>
        <taxon>Passeridae</taxon>
        <taxon>Chloebia</taxon>
    </lineage>
</organism>
<feature type="non-terminal residue" evidence="2">
    <location>
        <position position="1"/>
    </location>
</feature>
<comment type="caution">
    <text evidence="2">The sequence shown here is derived from an EMBL/GenBank/DDBJ whole genome shotgun (WGS) entry which is preliminary data.</text>
</comment>
<evidence type="ECO:0000313" key="2">
    <source>
        <dbReference type="EMBL" id="RLW01218.1"/>
    </source>
</evidence>